<keyword evidence="1" id="KW-0812">Transmembrane</keyword>
<keyword evidence="1" id="KW-1133">Transmembrane helix</keyword>
<feature type="transmembrane region" description="Helical" evidence="1">
    <location>
        <begin position="109"/>
        <end position="129"/>
    </location>
</feature>
<reference evidence="2 3" key="1">
    <citation type="submission" date="2021-03" db="EMBL/GenBank/DDBJ databases">
        <title>Antimicrobial resistance genes in bacteria isolated from Japanese honey, and their potential for conferring macrolide and lincosamide resistance in the American foulbrood pathogen Paenibacillus larvae.</title>
        <authorList>
            <person name="Okamoto M."/>
            <person name="Kumagai M."/>
            <person name="Kanamori H."/>
            <person name="Takamatsu D."/>
        </authorList>
    </citation>
    <scope>NUCLEOTIDE SEQUENCE [LARGE SCALE GENOMIC DNA]</scope>
    <source>
        <strain evidence="2 3">J8TS2</strain>
    </source>
</reference>
<accession>A0ABQ4KFW7</accession>
<evidence type="ECO:0000313" key="2">
    <source>
        <dbReference type="EMBL" id="GIN56366.1"/>
    </source>
</evidence>
<organism evidence="2 3">
    <name type="scientific">Lederbergia ruris</name>
    <dbReference type="NCBI Taxonomy" id="217495"/>
    <lineage>
        <taxon>Bacteria</taxon>
        <taxon>Bacillati</taxon>
        <taxon>Bacillota</taxon>
        <taxon>Bacilli</taxon>
        <taxon>Bacillales</taxon>
        <taxon>Bacillaceae</taxon>
        <taxon>Lederbergia</taxon>
    </lineage>
</organism>
<protein>
    <recommendedName>
        <fullName evidence="4">DUF3592 domain-containing protein</fullName>
    </recommendedName>
</protein>
<name>A0ABQ4KFW7_9BACI</name>
<dbReference type="Proteomes" id="UP000679950">
    <property type="component" value="Unassembled WGS sequence"/>
</dbReference>
<comment type="caution">
    <text evidence="2">The sequence shown here is derived from an EMBL/GenBank/DDBJ whole genome shotgun (WGS) entry which is preliminary data.</text>
</comment>
<proteinExistence type="predicted"/>
<dbReference type="EMBL" id="BORB01000004">
    <property type="protein sequence ID" value="GIN56366.1"/>
    <property type="molecule type" value="Genomic_DNA"/>
</dbReference>
<feature type="transmembrane region" description="Helical" evidence="1">
    <location>
        <begin position="6"/>
        <end position="24"/>
    </location>
</feature>
<evidence type="ECO:0000313" key="3">
    <source>
        <dbReference type="Proteomes" id="UP000679950"/>
    </source>
</evidence>
<evidence type="ECO:0008006" key="4">
    <source>
        <dbReference type="Google" id="ProtNLM"/>
    </source>
</evidence>
<keyword evidence="1" id="KW-0472">Membrane</keyword>
<evidence type="ECO:0000256" key="1">
    <source>
        <dbReference type="SAM" id="Phobius"/>
    </source>
</evidence>
<sequence length="130" mass="14741">MIFIGLFFIFIAGLLIFIKLKCMITGKPVEGEIVGYVRGAKGAYGFVGYNYRIRLEYKGEVYYVTALEGVTTMSENIPKKNLGMYCCVYFNPKAPKKTVAIKGFHRVEWLATLLLLIGLLSIILEWILMI</sequence>
<keyword evidence="3" id="KW-1185">Reference proteome</keyword>
<gene>
    <name evidence="2" type="ORF">J8TS2_06850</name>
</gene>
<dbReference type="RefSeq" id="WP_212965507.1">
    <property type="nucleotide sequence ID" value="NZ_BORB01000004.1"/>
</dbReference>